<reference evidence="1 2" key="1">
    <citation type="submission" date="2017-11" db="EMBL/GenBank/DDBJ databases">
        <title>De-novo sequencing of pomegranate (Punica granatum L.) genome.</title>
        <authorList>
            <person name="Akparov Z."/>
            <person name="Amiraslanov A."/>
            <person name="Hajiyeva S."/>
            <person name="Abbasov M."/>
            <person name="Kaur K."/>
            <person name="Hamwieh A."/>
            <person name="Solovyev V."/>
            <person name="Salamov A."/>
            <person name="Braich B."/>
            <person name="Kosarev P."/>
            <person name="Mahmoud A."/>
            <person name="Hajiyev E."/>
            <person name="Babayeva S."/>
            <person name="Izzatullayeva V."/>
            <person name="Mammadov A."/>
            <person name="Mammadov A."/>
            <person name="Sharifova S."/>
            <person name="Ojaghi J."/>
            <person name="Eynullazada K."/>
            <person name="Bayramov B."/>
            <person name="Abdulazimova A."/>
            <person name="Shahmuradov I."/>
        </authorList>
    </citation>
    <scope>NUCLEOTIDE SEQUENCE [LARGE SCALE GENOMIC DNA]</scope>
    <source>
        <strain evidence="2">cv. AG2017</strain>
        <tissue evidence="1">Leaf</tissue>
    </source>
</reference>
<dbReference type="Proteomes" id="UP000233551">
    <property type="component" value="Unassembled WGS sequence"/>
</dbReference>
<evidence type="ECO:0000313" key="1">
    <source>
        <dbReference type="EMBL" id="PKI59989.1"/>
    </source>
</evidence>
<accession>A0A2I0JUJ6</accession>
<dbReference type="EMBL" id="PGOL01001203">
    <property type="protein sequence ID" value="PKI59989.1"/>
    <property type="molecule type" value="Genomic_DNA"/>
</dbReference>
<organism evidence="1 2">
    <name type="scientific">Punica granatum</name>
    <name type="common">Pomegranate</name>
    <dbReference type="NCBI Taxonomy" id="22663"/>
    <lineage>
        <taxon>Eukaryota</taxon>
        <taxon>Viridiplantae</taxon>
        <taxon>Streptophyta</taxon>
        <taxon>Embryophyta</taxon>
        <taxon>Tracheophyta</taxon>
        <taxon>Spermatophyta</taxon>
        <taxon>Magnoliopsida</taxon>
        <taxon>eudicotyledons</taxon>
        <taxon>Gunneridae</taxon>
        <taxon>Pentapetalae</taxon>
        <taxon>rosids</taxon>
        <taxon>malvids</taxon>
        <taxon>Myrtales</taxon>
        <taxon>Lythraceae</taxon>
        <taxon>Punica</taxon>
    </lineage>
</organism>
<dbReference type="AlphaFoldDB" id="A0A2I0JUJ6"/>
<name>A0A2I0JUJ6_PUNGR</name>
<gene>
    <name evidence="1" type="ORF">CRG98_019621</name>
</gene>
<proteinExistence type="predicted"/>
<sequence length="237" mass="25441">MLGRSPWKAVKLLGRNPWKPVASHGAGGADCSVRSRRHACATPGVICCGLSGSRVALSPIGPFTRLEVAICCMSQSRVRQGGDAPWGPDARPPRLLLGLHGHIEMFSKVPKRLYRLFDAPVNLGPFSSGCRRAAAFVTRMGNFIQFWAYRCMLSVMGLYSGEGPICPEVPLDLDGDACFEVDRFVRLSLSLASSGWRVGRDHSSVGDVTVLVTFAAGGQGHALFVGAVACDLLRLKD</sequence>
<keyword evidence="2" id="KW-1185">Reference proteome</keyword>
<evidence type="ECO:0000313" key="2">
    <source>
        <dbReference type="Proteomes" id="UP000233551"/>
    </source>
</evidence>
<protein>
    <submittedName>
        <fullName evidence="1">Uncharacterized protein</fullName>
    </submittedName>
</protein>
<comment type="caution">
    <text evidence="1">The sequence shown here is derived from an EMBL/GenBank/DDBJ whole genome shotgun (WGS) entry which is preliminary data.</text>
</comment>